<sequence length="439" mass="49591">MGSQTQRATSVSPNSAFGVGSNSSAGKPTIRSAAAAMATRSLFSNLRRFYTPNHLSIDRRIGVPRSLSSTVLESDAIEDSIKEDDLKSRIFRLRLPKRSATTALQNWVAEGNRVTISELRDIGKELRKRQRYKHALEISEWMVSHEEFELLESDYAVRIDLMTKVFGIDAAERYFQGLPPMSRGSEVFTALLHSYAAVKLIERAENLFERIKESNVTFNALTYNEMMTLYISVGQLEKVPSVIEELKRRNVSPDLFTYNLWISACAGVLDIDSVRKILEEMKHDSNSKDGWVTYRHLADIYITLGNLANPAHNSLVEADKNITQRELITYDFLIILFTGLGNKERIDQAWKSLKLSSQKLTSRSYICILSSYLILGKVNEAGEILDEWIKLSNSDFDARTCHRLLNAFGVLGLKEKAGLLQTLMSQRNFSSAELVVTED</sequence>
<evidence type="ECO:0000313" key="5">
    <source>
        <dbReference type="EMBL" id="KAK9163416.1"/>
    </source>
</evidence>
<dbReference type="PANTHER" id="PTHR45717:SF4">
    <property type="entry name" value="OS04G0450200 PROTEIN"/>
    <property type="match status" value="1"/>
</dbReference>
<evidence type="ECO:0000256" key="1">
    <source>
        <dbReference type="ARBA" id="ARBA00007626"/>
    </source>
</evidence>
<dbReference type="PANTHER" id="PTHR45717">
    <property type="entry name" value="OS12G0527900 PROTEIN"/>
    <property type="match status" value="1"/>
</dbReference>
<dbReference type="Pfam" id="PF13041">
    <property type="entry name" value="PPR_2"/>
    <property type="match status" value="1"/>
</dbReference>
<dbReference type="PROSITE" id="PS51375">
    <property type="entry name" value="PPR"/>
    <property type="match status" value="1"/>
</dbReference>
<evidence type="ECO:0000256" key="2">
    <source>
        <dbReference type="ARBA" id="ARBA00022737"/>
    </source>
</evidence>
<evidence type="ECO:0000313" key="6">
    <source>
        <dbReference type="Proteomes" id="UP001420932"/>
    </source>
</evidence>
<dbReference type="NCBIfam" id="TIGR00756">
    <property type="entry name" value="PPR"/>
    <property type="match status" value="1"/>
</dbReference>
<dbReference type="AlphaFoldDB" id="A0AAP0L2Y0"/>
<keyword evidence="2" id="KW-0677">Repeat</keyword>
<evidence type="ECO:0000256" key="4">
    <source>
        <dbReference type="SAM" id="MobiDB-lite"/>
    </source>
</evidence>
<gene>
    <name evidence="5" type="ORF">Syun_004318</name>
</gene>
<name>A0AAP0L2Y0_9MAGN</name>
<evidence type="ECO:0008006" key="7">
    <source>
        <dbReference type="Google" id="ProtNLM"/>
    </source>
</evidence>
<protein>
    <recommendedName>
        <fullName evidence="7">Pentatricopeptide repeat-containing protein</fullName>
    </recommendedName>
</protein>
<dbReference type="FunFam" id="1.25.40.10:FF:001248">
    <property type="entry name" value="Pentatricopeptide repeat-containing protein At5g09450, mitochondrial"/>
    <property type="match status" value="1"/>
</dbReference>
<dbReference type="Gene3D" id="1.25.40.10">
    <property type="entry name" value="Tetratricopeptide repeat domain"/>
    <property type="match status" value="2"/>
</dbReference>
<dbReference type="GO" id="GO:0003729">
    <property type="term" value="F:mRNA binding"/>
    <property type="evidence" value="ECO:0007669"/>
    <property type="project" value="UniProtKB-ARBA"/>
</dbReference>
<dbReference type="InterPro" id="IPR011990">
    <property type="entry name" value="TPR-like_helical_dom_sf"/>
</dbReference>
<feature type="repeat" description="PPR" evidence="3">
    <location>
        <begin position="219"/>
        <end position="253"/>
    </location>
</feature>
<feature type="region of interest" description="Disordered" evidence="4">
    <location>
        <begin position="1"/>
        <end position="26"/>
    </location>
</feature>
<proteinExistence type="inferred from homology"/>
<comment type="similarity">
    <text evidence="1">Belongs to the PPR family. P subfamily.</text>
</comment>
<dbReference type="EMBL" id="JBBNAF010000002">
    <property type="protein sequence ID" value="KAK9163416.1"/>
    <property type="molecule type" value="Genomic_DNA"/>
</dbReference>
<accession>A0AAP0L2Y0</accession>
<dbReference type="InterPro" id="IPR002885">
    <property type="entry name" value="PPR_rpt"/>
</dbReference>
<reference evidence="5 6" key="1">
    <citation type="submission" date="2024-01" db="EMBL/GenBank/DDBJ databases">
        <title>Genome assemblies of Stephania.</title>
        <authorList>
            <person name="Yang L."/>
        </authorList>
    </citation>
    <scope>NUCLEOTIDE SEQUENCE [LARGE SCALE GENOMIC DNA]</scope>
    <source>
        <strain evidence="5">YNDBR</strain>
        <tissue evidence="5">Leaf</tissue>
    </source>
</reference>
<dbReference type="GO" id="GO:0005739">
    <property type="term" value="C:mitochondrion"/>
    <property type="evidence" value="ECO:0007669"/>
    <property type="project" value="TreeGrafter"/>
</dbReference>
<keyword evidence="6" id="KW-1185">Reference proteome</keyword>
<dbReference type="Proteomes" id="UP001420932">
    <property type="component" value="Unassembled WGS sequence"/>
</dbReference>
<organism evidence="5 6">
    <name type="scientific">Stephania yunnanensis</name>
    <dbReference type="NCBI Taxonomy" id="152371"/>
    <lineage>
        <taxon>Eukaryota</taxon>
        <taxon>Viridiplantae</taxon>
        <taxon>Streptophyta</taxon>
        <taxon>Embryophyta</taxon>
        <taxon>Tracheophyta</taxon>
        <taxon>Spermatophyta</taxon>
        <taxon>Magnoliopsida</taxon>
        <taxon>Ranunculales</taxon>
        <taxon>Menispermaceae</taxon>
        <taxon>Menispermoideae</taxon>
        <taxon>Cissampelideae</taxon>
        <taxon>Stephania</taxon>
    </lineage>
</organism>
<dbReference type="Pfam" id="PF01535">
    <property type="entry name" value="PPR"/>
    <property type="match status" value="1"/>
</dbReference>
<comment type="caution">
    <text evidence="5">The sequence shown here is derived from an EMBL/GenBank/DDBJ whole genome shotgun (WGS) entry which is preliminary data.</text>
</comment>
<evidence type="ECO:0000256" key="3">
    <source>
        <dbReference type="PROSITE-ProRule" id="PRU00708"/>
    </source>
</evidence>